<feature type="signal peptide" evidence="5">
    <location>
        <begin position="1"/>
        <end position="26"/>
    </location>
</feature>
<evidence type="ECO:0000256" key="3">
    <source>
        <dbReference type="ARBA" id="ARBA00022801"/>
    </source>
</evidence>
<dbReference type="PROSITE" id="PS00523">
    <property type="entry name" value="SULFATASE_1"/>
    <property type="match status" value="1"/>
</dbReference>
<proteinExistence type="inferred from homology"/>
<dbReference type="PANTHER" id="PTHR42693:SF53">
    <property type="entry name" value="ENDO-4-O-SULFATASE"/>
    <property type="match status" value="1"/>
</dbReference>
<evidence type="ECO:0000256" key="4">
    <source>
        <dbReference type="ARBA" id="ARBA00022837"/>
    </source>
</evidence>
<sequence length="466" mass="50572">MIAIGKALRTALLGLIAFAVAQPAAAQDAEKPNIVVIFVDDMAWGDMSANGAGAWIETPHLDALAASGIRFTDGYAASAVCGPSRVGLLTGVYPARLGVWWNPDTTKAEMPESQPLMPQLMRANGYDTAVIGKWNLANEARSVADTVIGPMIWGGVYHPGEDGSYEGVGYGWGAGGHASGHWIAEDEDGEYLTDWLTRGAVSYIDGHRGEKPFFMYLAYNAPHSPIEASARYREQVSHLPTQPMQFYAAMLLAVDDGVGEVRAALERRGMTENTLVFFISDNGPATDGFRGWPEDWPETQLGVTGSLSGHKGELREGGIRVPFVASWPARIPAGQVNAFPVTTVDLYRTFEDMFGLSEPYGELADGNSLLPLLTGQANELPSRDIYWQKRICRKNGKCVDSAAVRHGNFKLLYEDGGEPQFFDLAADPGESADVSAQYANRFRNMTGRYAEWKAALPEPNGDKAKK</sequence>
<feature type="chain" id="PRO_5008884375" evidence="5">
    <location>
        <begin position="27"/>
        <end position="466"/>
    </location>
</feature>
<dbReference type="EMBL" id="CP016545">
    <property type="protein sequence ID" value="ANU07227.1"/>
    <property type="molecule type" value="Genomic_DNA"/>
</dbReference>
<name>A0A1C7D706_9SPHN</name>
<dbReference type="AlphaFoldDB" id="A0A1C7D706"/>
<evidence type="ECO:0000256" key="5">
    <source>
        <dbReference type="SAM" id="SignalP"/>
    </source>
</evidence>
<dbReference type="OrthoDB" id="9795675at2"/>
<keyword evidence="2" id="KW-0479">Metal-binding</keyword>
<keyword evidence="4" id="KW-0106">Calcium</keyword>
<evidence type="ECO:0000256" key="1">
    <source>
        <dbReference type="ARBA" id="ARBA00008779"/>
    </source>
</evidence>
<feature type="domain" description="Sulfatase N-terminal" evidence="6">
    <location>
        <begin position="32"/>
        <end position="355"/>
    </location>
</feature>
<dbReference type="Gene3D" id="3.30.1120.10">
    <property type="match status" value="1"/>
</dbReference>
<dbReference type="Pfam" id="PF00884">
    <property type="entry name" value="Sulfatase"/>
    <property type="match status" value="1"/>
</dbReference>
<dbReference type="PATRIC" id="fig|645517.4.peg.910"/>
<gene>
    <name evidence="7" type="primary">atsA_2</name>
    <name evidence="7" type="ORF">A6F65_00917</name>
</gene>
<dbReference type="STRING" id="645517.A6F65_00917"/>
<dbReference type="RefSeq" id="WP_067786337.1">
    <property type="nucleotide sequence ID" value="NZ_CP016545.1"/>
</dbReference>
<reference evidence="7 8" key="1">
    <citation type="submission" date="2016-07" db="EMBL/GenBank/DDBJ databases">
        <title>Complete genome sequence of Altererythrobacter namhicola JCM 16345T, containing esterase-encoding genes.</title>
        <authorList>
            <person name="Cheng H."/>
            <person name="Wu Y.-H."/>
            <person name="Jian S.-L."/>
            <person name="Huo Y.-Y."/>
            <person name="Wang C.-S."/>
            <person name="Xu X.-W."/>
        </authorList>
    </citation>
    <scope>NUCLEOTIDE SEQUENCE [LARGE SCALE GENOMIC DNA]</scope>
    <source>
        <strain evidence="7 8">JCM 16345</strain>
    </source>
</reference>
<dbReference type="GO" id="GO:0046872">
    <property type="term" value="F:metal ion binding"/>
    <property type="evidence" value="ECO:0007669"/>
    <property type="project" value="UniProtKB-KW"/>
</dbReference>
<dbReference type="KEGG" id="anh:A6F65_00917"/>
<organism evidence="7 8">
    <name type="scientific">Paraurantiacibacter namhicola</name>
    <dbReference type="NCBI Taxonomy" id="645517"/>
    <lineage>
        <taxon>Bacteria</taxon>
        <taxon>Pseudomonadati</taxon>
        <taxon>Pseudomonadota</taxon>
        <taxon>Alphaproteobacteria</taxon>
        <taxon>Sphingomonadales</taxon>
        <taxon>Erythrobacteraceae</taxon>
        <taxon>Paraurantiacibacter</taxon>
    </lineage>
</organism>
<dbReference type="EC" id="3.1.6.1" evidence="7"/>
<keyword evidence="8" id="KW-1185">Reference proteome</keyword>
<evidence type="ECO:0000313" key="8">
    <source>
        <dbReference type="Proteomes" id="UP000092698"/>
    </source>
</evidence>
<evidence type="ECO:0000256" key="2">
    <source>
        <dbReference type="ARBA" id="ARBA00022723"/>
    </source>
</evidence>
<keyword evidence="5" id="KW-0732">Signal</keyword>
<evidence type="ECO:0000259" key="6">
    <source>
        <dbReference type="Pfam" id="PF00884"/>
    </source>
</evidence>
<dbReference type="InterPro" id="IPR024607">
    <property type="entry name" value="Sulfatase_CS"/>
</dbReference>
<dbReference type="Proteomes" id="UP000092698">
    <property type="component" value="Chromosome"/>
</dbReference>
<dbReference type="PANTHER" id="PTHR42693">
    <property type="entry name" value="ARYLSULFATASE FAMILY MEMBER"/>
    <property type="match status" value="1"/>
</dbReference>
<dbReference type="Gene3D" id="3.40.720.10">
    <property type="entry name" value="Alkaline Phosphatase, subunit A"/>
    <property type="match status" value="1"/>
</dbReference>
<evidence type="ECO:0000313" key="7">
    <source>
        <dbReference type="EMBL" id="ANU07227.1"/>
    </source>
</evidence>
<dbReference type="InterPro" id="IPR017850">
    <property type="entry name" value="Alkaline_phosphatase_core_sf"/>
</dbReference>
<accession>A0A1C7D706</accession>
<comment type="similarity">
    <text evidence="1">Belongs to the sulfatase family.</text>
</comment>
<dbReference type="SUPFAM" id="SSF53649">
    <property type="entry name" value="Alkaline phosphatase-like"/>
    <property type="match status" value="1"/>
</dbReference>
<dbReference type="InterPro" id="IPR050738">
    <property type="entry name" value="Sulfatase"/>
</dbReference>
<dbReference type="InterPro" id="IPR000917">
    <property type="entry name" value="Sulfatase_N"/>
</dbReference>
<dbReference type="GO" id="GO:0004065">
    <property type="term" value="F:arylsulfatase activity"/>
    <property type="evidence" value="ECO:0007669"/>
    <property type="project" value="UniProtKB-EC"/>
</dbReference>
<keyword evidence="3 7" id="KW-0378">Hydrolase</keyword>
<protein>
    <submittedName>
        <fullName evidence="7">Arylsulfatase</fullName>
        <ecNumber evidence="7">3.1.6.1</ecNumber>
    </submittedName>
</protein>